<gene>
    <name evidence="1" type="ORF">PSRA_0802</name>
</gene>
<comment type="caution">
    <text evidence="1">The sequence shown here is derived from an EMBL/GenBank/DDBJ whole genome shotgun (WGS) entry which is preliminary data.</text>
</comment>
<dbReference type="AlphaFoldDB" id="A0A261EXY5"/>
<dbReference type="RefSeq" id="WP_094660632.1">
    <property type="nucleotide sequence ID" value="NZ_MWWR01000006.1"/>
</dbReference>
<dbReference type="Proteomes" id="UP000216725">
    <property type="component" value="Unassembled WGS sequence"/>
</dbReference>
<name>A0A261EXY5_9BIFI</name>
<protein>
    <recommendedName>
        <fullName evidence="3">Phage protein</fullName>
    </recommendedName>
</protein>
<evidence type="ECO:0000313" key="1">
    <source>
        <dbReference type="EMBL" id="OZG51722.1"/>
    </source>
</evidence>
<keyword evidence="2" id="KW-1185">Reference proteome</keyword>
<organism evidence="1 2">
    <name type="scientific">Pseudoscardovia radai</name>
    <dbReference type="NCBI Taxonomy" id="987066"/>
    <lineage>
        <taxon>Bacteria</taxon>
        <taxon>Bacillati</taxon>
        <taxon>Actinomycetota</taxon>
        <taxon>Actinomycetes</taxon>
        <taxon>Bifidobacteriales</taxon>
        <taxon>Bifidobacteriaceae</taxon>
        <taxon>Pseudoscardovia</taxon>
    </lineage>
</organism>
<evidence type="ECO:0008006" key="3">
    <source>
        <dbReference type="Google" id="ProtNLM"/>
    </source>
</evidence>
<proteinExistence type="predicted"/>
<dbReference type="EMBL" id="MWWR01000006">
    <property type="protein sequence ID" value="OZG51722.1"/>
    <property type="molecule type" value="Genomic_DNA"/>
</dbReference>
<sequence>MSQPKQTKGIPAPQTVTVDVNGVTVTVDLKAFDDWTFLDDLSRVEAAGTGESTDVGDQLRVVNIVRRIFGKQYRAVLATLADDEGRIPVQGVMDALTKVLSTAAPNS</sequence>
<evidence type="ECO:0000313" key="2">
    <source>
        <dbReference type="Proteomes" id="UP000216725"/>
    </source>
</evidence>
<accession>A0A261EXY5</accession>
<reference evidence="1 2" key="1">
    <citation type="journal article" date="2017" name="BMC Genomics">
        <title>Comparative genomic and phylogenomic analyses of the Bifidobacteriaceae family.</title>
        <authorList>
            <person name="Lugli G.A."/>
            <person name="Milani C."/>
            <person name="Turroni F."/>
            <person name="Duranti S."/>
            <person name="Mancabelli L."/>
            <person name="Mangifesta M."/>
            <person name="Ferrario C."/>
            <person name="Modesto M."/>
            <person name="Mattarelli P."/>
            <person name="Jiri K."/>
            <person name="van Sinderen D."/>
            <person name="Ventura M."/>
        </authorList>
    </citation>
    <scope>NUCLEOTIDE SEQUENCE [LARGE SCALE GENOMIC DNA]</scope>
    <source>
        <strain evidence="1 2">DSM 24742</strain>
    </source>
</reference>